<feature type="domain" description="RNA polymerase sigma-70 region 2" evidence="5">
    <location>
        <begin position="26"/>
        <end position="94"/>
    </location>
</feature>
<dbReference type="InterPro" id="IPR014284">
    <property type="entry name" value="RNA_pol_sigma-70_dom"/>
</dbReference>
<proteinExistence type="predicted"/>
<keyword evidence="7" id="KW-1185">Reference proteome</keyword>
<keyword evidence="2" id="KW-0731">Sigma factor</keyword>
<evidence type="ECO:0000256" key="2">
    <source>
        <dbReference type="ARBA" id="ARBA00023082"/>
    </source>
</evidence>
<protein>
    <submittedName>
        <fullName evidence="6">RNA polymerase sigma factor</fullName>
    </submittedName>
</protein>
<dbReference type="EMBL" id="CP036267">
    <property type="protein sequence ID" value="QDT34548.1"/>
    <property type="molecule type" value="Genomic_DNA"/>
</dbReference>
<dbReference type="AlphaFoldDB" id="A0A517QSE1"/>
<evidence type="ECO:0000256" key="1">
    <source>
        <dbReference type="ARBA" id="ARBA00023015"/>
    </source>
</evidence>
<dbReference type="GO" id="GO:0006352">
    <property type="term" value="P:DNA-templated transcription initiation"/>
    <property type="evidence" value="ECO:0007669"/>
    <property type="project" value="InterPro"/>
</dbReference>
<dbReference type="Proteomes" id="UP000315724">
    <property type="component" value="Chromosome"/>
</dbReference>
<keyword evidence="3" id="KW-0238">DNA-binding</keyword>
<dbReference type="RefSeq" id="WP_197441802.1">
    <property type="nucleotide sequence ID" value="NZ_CP036267.1"/>
</dbReference>
<dbReference type="PANTHER" id="PTHR43133:SF8">
    <property type="entry name" value="RNA POLYMERASE SIGMA FACTOR HI_1459-RELATED"/>
    <property type="match status" value="1"/>
</dbReference>
<keyword evidence="4" id="KW-0804">Transcription</keyword>
<dbReference type="KEGG" id="tpol:Mal48_38100"/>
<dbReference type="GO" id="GO:0003677">
    <property type="term" value="F:DNA binding"/>
    <property type="evidence" value="ECO:0007669"/>
    <property type="project" value="UniProtKB-KW"/>
</dbReference>
<accession>A0A517QSE1</accession>
<gene>
    <name evidence="6" type="ORF">Mal48_38100</name>
</gene>
<dbReference type="InterPro" id="IPR013325">
    <property type="entry name" value="RNA_pol_sigma_r2"/>
</dbReference>
<dbReference type="InterPro" id="IPR007627">
    <property type="entry name" value="RNA_pol_sigma70_r2"/>
</dbReference>
<dbReference type="GO" id="GO:0016987">
    <property type="term" value="F:sigma factor activity"/>
    <property type="evidence" value="ECO:0007669"/>
    <property type="project" value="UniProtKB-KW"/>
</dbReference>
<dbReference type="NCBIfam" id="TIGR02937">
    <property type="entry name" value="sigma70-ECF"/>
    <property type="match status" value="1"/>
</dbReference>
<sequence>MPQTRISLLAQIRDLSDSESWSEFVAIYSPVITKTALRFGVQPEDVDDIRQEVFVQMMATIQRFSKDARKGRFRNYLAQITANKIRDRWRKSSRQSGNIENPALIPDEAETTEMFEEELNRQVMASALLRVRTQARETTWNCFHQHVLLKRSAALVAQELKITENAVYVNSSRITARVREAAHFLKKEADCAQPVLPK</sequence>
<organism evidence="6 7">
    <name type="scientific">Thalassoglobus polymorphus</name>
    <dbReference type="NCBI Taxonomy" id="2527994"/>
    <lineage>
        <taxon>Bacteria</taxon>
        <taxon>Pseudomonadati</taxon>
        <taxon>Planctomycetota</taxon>
        <taxon>Planctomycetia</taxon>
        <taxon>Planctomycetales</taxon>
        <taxon>Planctomycetaceae</taxon>
        <taxon>Thalassoglobus</taxon>
    </lineage>
</organism>
<dbReference type="Gene3D" id="1.10.1740.10">
    <property type="match status" value="1"/>
</dbReference>
<reference evidence="6 7" key="1">
    <citation type="submission" date="2019-02" db="EMBL/GenBank/DDBJ databases">
        <title>Deep-cultivation of Planctomycetes and their phenomic and genomic characterization uncovers novel biology.</title>
        <authorList>
            <person name="Wiegand S."/>
            <person name="Jogler M."/>
            <person name="Boedeker C."/>
            <person name="Pinto D."/>
            <person name="Vollmers J."/>
            <person name="Rivas-Marin E."/>
            <person name="Kohn T."/>
            <person name="Peeters S.H."/>
            <person name="Heuer A."/>
            <person name="Rast P."/>
            <person name="Oberbeckmann S."/>
            <person name="Bunk B."/>
            <person name="Jeske O."/>
            <person name="Meyerdierks A."/>
            <person name="Storesund J.E."/>
            <person name="Kallscheuer N."/>
            <person name="Luecker S."/>
            <person name="Lage O.M."/>
            <person name="Pohl T."/>
            <person name="Merkel B.J."/>
            <person name="Hornburger P."/>
            <person name="Mueller R.-W."/>
            <person name="Bruemmer F."/>
            <person name="Labrenz M."/>
            <person name="Spormann A.M."/>
            <person name="Op den Camp H."/>
            <person name="Overmann J."/>
            <person name="Amann R."/>
            <person name="Jetten M.S.M."/>
            <person name="Mascher T."/>
            <person name="Medema M.H."/>
            <person name="Devos D.P."/>
            <person name="Kaster A.-K."/>
            <person name="Ovreas L."/>
            <person name="Rohde M."/>
            <person name="Galperin M.Y."/>
            <person name="Jogler C."/>
        </authorList>
    </citation>
    <scope>NUCLEOTIDE SEQUENCE [LARGE SCALE GENOMIC DNA]</scope>
    <source>
        <strain evidence="6 7">Mal48</strain>
    </source>
</reference>
<dbReference type="Pfam" id="PF04542">
    <property type="entry name" value="Sigma70_r2"/>
    <property type="match status" value="1"/>
</dbReference>
<evidence type="ECO:0000313" key="7">
    <source>
        <dbReference type="Proteomes" id="UP000315724"/>
    </source>
</evidence>
<evidence type="ECO:0000259" key="5">
    <source>
        <dbReference type="Pfam" id="PF04542"/>
    </source>
</evidence>
<dbReference type="InterPro" id="IPR039425">
    <property type="entry name" value="RNA_pol_sigma-70-like"/>
</dbReference>
<evidence type="ECO:0000313" key="6">
    <source>
        <dbReference type="EMBL" id="QDT34548.1"/>
    </source>
</evidence>
<evidence type="ECO:0000256" key="3">
    <source>
        <dbReference type="ARBA" id="ARBA00023125"/>
    </source>
</evidence>
<keyword evidence="1" id="KW-0805">Transcription regulation</keyword>
<dbReference type="PANTHER" id="PTHR43133">
    <property type="entry name" value="RNA POLYMERASE ECF-TYPE SIGMA FACTO"/>
    <property type="match status" value="1"/>
</dbReference>
<evidence type="ECO:0000256" key="4">
    <source>
        <dbReference type="ARBA" id="ARBA00023163"/>
    </source>
</evidence>
<dbReference type="SUPFAM" id="SSF88946">
    <property type="entry name" value="Sigma2 domain of RNA polymerase sigma factors"/>
    <property type="match status" value="1"/>
</dbReference>
<name>A0A517QSE1_9PLAN</name>